<organism evidence="2 3">
    <name type="scientific">Clostridium oceanicum</name>
    <dbReference type="NCBI Taxonomy" id="1543"/>
    <lineage>
        <taxon>Bacteria</taxon>
        <taxon>Bacillati</taxon>
        <taxon>Bacillota</taxon>
        <taxon>Clostridia</taxon>
        <taxon>Eubacteriales</taxon>
        <taxon>Clostridiaceae</taxon>
        <taxon>Clostridium</taxon>
    </lineage>
</organism>
<feature type="transmembrane region" description="Helical" evidence="1">
    <location>
        <begin position="113"/>
        <end position="138"/>
    </location>
</feature>
<dbReference type="Pfam" id="PF12730">
    <property type="entry name" value="ABC2_membrane_4"/>
    <property type="match status" value="1"/>
</dbReference>
<dbReference type="PANTHER" id="PTHR37305">
    <property type="entry name" value="INTEGRAL MEMBRANE PROTEIN-RELATED"/>
    <property type="match status" value="1"/>
</dbReference>
<protein>
    <submittedName>
        <fullName evidence="2">ABC transporter permease</fullName>
    </submittedName>
</protein>
<feature type="transmembrane region" description="Helical" evidence="1">
    <location>
        <begin position="31"/>
        <end position="47"/>
    </location>
</feature>
<feature type="transmembrane region" description="Helical" evidence="1">
    <location>
        <begin position="145"/>
        <end position="169"/>
    </location>
</feature>
<evidence type="ECO:0000256" key="1">
    <source>
        <dbReference type="SAM" id="Phobius"/>
    </source>
</evidence>
<evidence type="ECO:0000313" key="3">
    <source>
        <dbReference type="Proteomes" id="UP001501510"/>
    </source>
</evidence>
<keyword evidence="3" id="KW-1185">Reference proteome</keyword>
<dbReference type="Proteomes" id="UP001501510">
    <property type="component" value="Unassembled WGS sequence"/>
</dbReference>
<accession>A0ABP3URQ8</accession>
<proteinExistence type="predicted"/>
<comment type="caution">
    <text evidence="2">The sequence shown here is derived from an EMBL/GenBank/DDBJ whole genome shotgun (WGS) entry which is preliminary data.</text>
</comment>
<evidence type="ECO:0000313" key="2">
    <source>
        <dbReference type="EMBL" id="GAA0737371.1"/>
    </source>
</evidence>
<dbReference type="EMBL" id="BAAACG010000008">
    <property type="protein sequence ID" value="GAA0737371.1"/>
    <property type="molecule type" value="Genomic_DNA"/>
</dbReference>
<keyword evidence="1" id="KW-0472">Membrane</keyword>
<keyword evidence="1" id="KW-0812">Transmembrane</keyword>
<reference evidence="3" key="1">
    <citation type="journal article" date="2019" name="Int. J. Syst. Evol. Microbiol.">
        <title>The Global Catalogue of Microorganisms (GCM) 10K type strain sequencing project: providing services to taxonomists for standard genome sequencing and annotation.</title>
        <authorList>
            <consortium name="The Broad Institute Genomics Platform"/>
            <consortium name="The Broad Institute Genome Sequencing Center for Infectious Disease"/>
            <person name="Wu L."/>
            <person name="Ma J."/>
        </authorList>
    </citation>
    <scope>NUCLEOTIDE SEQUENCE [LARGE SCALE GENOMIC DNA]</scope>
    <source>
        <strain evidence="3">JCM 1407</strain>
    </source>
</reference>
<feature type="transmembrane region" description="Helical" evidence="1">
    <location>
        <begin position="68"/>
        <end position="93"/>
    </location>
</feature>
<feature type="transmembrane region" description="Helical" evidence="1">
    <location>
        <begin position="189"/>
        <end position="216"/>
    </location>
</feature>
<gene>
    <name evidence="2" type="ORF">GCM10008906_13430</name>
</gene>
<sequence>MQAVVLVGFSDIFLAESKESMLNIAFNTQEGLPSIIFIGVFVGDYIVKEFTSGYIKNLITYGHRRCNIFIAKSLVILLAVMVFSLTGPTILFIRSFVVSRYTNSFTLESIMFLIKFIIIILFVQSARVAISILYSVLFRNSYTTVISLILGMYFINIIVGFISTKISFVKKIYSNSIYNRMLQTIQHNIPLAELLNIILFCLVLIIICTSLSIYIFERVDIK</sequence>
<dbReference type="PANTHER" id="PTHR37305:SF1">
    <property type="entry name" value="MEMBRANE PROTEIN"/>
    <property type="match status" value="1"/>
</dbReference>
<keyword evidence="1" id="KW-1133">Transmembrane helix</keyword>
<name>A0ABP3URQ8_9CLOT</name>